<feature type="domain" description="RNA polymerase sigma factor 70 region 4 type 2" evidence="6">
    <location>
        <begin position="173"/>
        <end position="224"/>
    </location>
</feature>
<dbReference type="InterPro" id="IPR013324">
    <property type="entry name" value="RNA_pol_sigma_r3/r4-like"/>
</dbReference>
<dbReference type="InterPro" id="IPR039425">
    <property type="entry name" value="RNA_pol_sigma-70-like"/>
</dbReference>
<evidence type="ECO:0000256" key="2">
    <source>
        <dbReference type="ARBA" id="ARBA00023015"/>
    </source>
</evidence>
<dbReference type="Pfam" id="PF04542">
    <property type="entry name" value="Sigma70_r2"/>
    <property type="match status" value="1"/>
</dbReference>
<feature type="domain" description="RNA polymerase sigma-70 region 2" evidence="5">
    <location>
        <begin position="74"/>
        <end position="141"/>
    </location>
</feature>
<dbReference type="Pfam" id="PF08281">
    <property type="entry name" value="Sigma70_r4_2"/>
    <property type="match status" value="1"/>
</dbReference>
<dbReference type="Proteomes" id="UP000256541">
    <property type="component" value="Unassembled WGS sequence"/>
</dbReference>
<dbReference type="InterPro" id="IPR007627">
    <property type="entry name" value="RNA_pol_sigma70_r2"/>
</dbReference>
<evidence type="ECO:0000256" key="4">
    <source>
        <dbReference type="ARBA" id="ARBA00023163"/>
    </source>
</evidence>
<evidence type="ECO:0000313" key="7">
    <source>
        <dbReference type="EMBL" id="RFA13143.1"/>
    </source>
</evidence>
<organism evidence="7 8">
    <name type="scientific">Subtercola boreus</name>
    <dbReference type="NCBI Taxonomy" id="120213"/>
    <lineage>
        <taxon>Bacteria</taxon>
        <taxon>Bacillati</taxon>
        <taxon>Actinomycetota</taxon>
        <taxon>Actinomycetes</taxon>
        <taxon>Micrococcales</taxon>
        <taxon>Microbacteriaceae</taxon>
        <taxon>Subtercola</taxon>
    </lineage>
</organism>
<dbReference type="GO" id="GO:0003677">
    <property type="term" value="F:DNA binding"/>
    <property type="evidence" value="ECO:0007669"/>
    <property type="project" value="InterPro"/>
</dbReference>
<dbReference type="EMBL" id="NBXB01000037">
    <property type="protein sequence ID" value="RFA13143.1"/>
    <property type="molecule type" value="Genomic_DNA"/>
</dbReference>
<dbReference type="SUPFAM" id="SSF88946">
    <property type="entry name" value="Sigma2 domain of RNA polymerase sigma factors"/>
    <property type="match status" value="1"/>
</dbReference>
<dbReference type="GO" id="GO:0016987">
    <property type="term" value="F:sigma factor activity"/>
    <property type="evidence" value="ECO:0007669"/>
    <property type="project" value="UniProtKB-KW"/>
</dbReference>
<comment type="similarity">
    <text evidence="1">Belongs to the sigma-70 factor family. ECF subfamily.</text>
</comment>
<dbReference type="PANTHER" id="PTHR43133">
    <property type="entry name" value="RNA POLYMERASE ECF-TYPE SIGMA FACTO"/>
    <property type="match status" value="1"/>
</dbReference>
<dbReference type="AlphaFoldDB" id="A0A3E0VUV9"/>
<proteinExistence type="inferred from homology"/>
<sequence>MVVRLRRQFTHSVTVRAWCTPSEAYPEPFAFCKGFAASLRGASIYGGTMTGEAVTSEVLLIRTCGRDDGAFATLYTRCFGRVFESVRRVLRDRAQSEEVAQEVMLELWQNASKFDSGRAQVSTWLEVIARRRAIDRVRASQSSRTRDLRIGIRDWKEHDDDIALAVETRLRLEAALRALRTIPVLQRRAIELFYLREYSRAEVARSLNVPLSTANWRIREGLNQLRALLAAESGTDSDGTAD</sequence>
<keyword evidence="2" id="KW-0805">Transcription regulation</keyword>
<dbReference type="Gene3D" id="1.10.10.10">
    <property type="entry name" value="Winged helix-like DNA-binding domain superfamily/Winged helix DNA-binding domain"/>
    <property type="match status" value="1"/>
</dbReference>
<accession>A0A3E0VUV9</accession>
<dbReference type="InterPro" id="IPR036388">
    <property type="entry name" value="WH-like_DNA-bd_sf"/>
</dbReference>
<dbReference type="NCBIfam" id="TIGR02937">
    <property type="entry name" value="sigma70-ECF"/>
    <property type="match status" value="1"/>
</dbReference>
<keyword evidence="4" id="KW-0804">Transcription</keyword>
<dbReference type="SUPFAM" id="SSF88659">
    <property type="entry name" value="Sigma3 and sigma4 domains of RNA polymerase sigma factors"/>
    <property type="match status" value="1"/>
</dbReference>
<name>A0A3E0VUV9_9MICO</name>
<reference evidence="7 8" key="1">
    <citation type="submission" date="2017-04" db="EMBL/GenBank/DDBJ databases">
        <title>Comparative genome analysis of Subtercola boreus.</title>
        <authorList>
            <person name="Cho Y.-J."/>
            <person name="Cho A."/>
            <person name="Kim O.-S."/>
            <person name="Lee J.-I."/>
        </authorList>
    </citation>
    <scope>NUCLEOTIDE SEQUENCE [LARGE SCALE GENOMIC DNA]</scope>
    <source>
        <strain evidence="7 8">P27479</strain>
    </source>
</reference>
<keyword evidence="3" id="KW-0731">Sigma factor</keyword>
<gene>
    <name evidence="7" type="ORF">B7R22_14185</name>
</gene>
<evidence type="ECO:0008006" key="9">
    <source>
        <dbReference type="Google" id="ProtNLM"/>
    </source>
</evidence>
<evidence type="ECO:0000256" key="1">
    <source>
        <dbReference type="ARBA" id="ARBA00010641"/>
    </source>
</evidence>
<evidence type="ECO:0000256" key="3">
    <source>
        <dbReference type="ARBA" id="ARBA00023082"/>
    </source>
</evidence>
<evidence type="ECO:0000259" key="5">
    <source>
        <dbReference type="Pfam" id="PF04542"/>
    </source>
</evidence>
<dbReference type="InterPro" id="IPR014284">
    <property type="entry name" value="RNA_pol_sigma-70_dom"/>
</dbReference>
<dbReference type="GO" id="GO:0006352">
    <property type="term" value="P:DNA-templated transcription initiation"/>
    <property type="evidence" value="ECO:0007669"/>
    <property type="project" value="InterPro"/>
</dbReference>
<dbReference type="InterPro" id="IPR013249">
    <property type="entry name" value="RNA_pol_sigma70_r4_t2"/>
</dbReference>
<dbReference type="Gene3D" id="1.10.1740.10">
    <property type="match status" value="1"/>
</dbReference>
<dbReference type="InterPro" id="IPR013325">
    <property type="entry name" value="RNA_pol_sigma_r2"/>
</dbReference>
<protein>
    <recommendedName>
        <fullName evidence="9">RNA polymerase subunit sigma</fullName>
    </recommendedName>
</protein>
<evidence type="ECO:0000259" key="6">
    <source>
        <dbReference type="Pfam" id="PF08281"/>
    </source>
</evidence>
<comment type="caution">
    <text evidence="7">The sequence shown here is derived from an EMBL/GenBank/DDBJ whole genome shotgun (WGS) entry which is preliminary data.</text>
</comment>
<evidence type="ECO:0000313" key="8">
    <source>
        <dbReference type="Proteomes" id="UP000256541"/>
    </source>
</evidence>
<dbReference type="PANTHER" id="PTHR43133:SF66">
    <property type="entry name" value="ECF RNA POLYMERASE SIGMA FACTOR SIGK"/>
    <property type="match status" value="1"/>
</dbReference>